<organism evidence="1 2">
    <name type="scientific">Spiromyces aspiralis</name>
    <dbReference type="NCBI Taxonomy" id="68401"/>
    <lineage>
        <taxon>Eukaryota</taxon>
        <taxon>Fungi</taxon>
        <taxon>Fungi incertae sedis</taxon>
        <taxon>Zoopagomycota</taxon>
        <taxon>Kickxellomycotina</taxon>
        <taxon>Kickxellomycetes</taxon>
        <taxon>Kickxellales</taxon>
        <taxon>Kickxellaceae</taxon>
        <taxon>Spiromyces</taxon>
    </lineage>
</organism>
<dbReference type="EMBL" id="JAMZIH010006662">
    <property type="protein sequence ID" value="KAJ1673699.1"/>
    <property type="molecule type" value="Genomic_DNA"/>
</dbReference>
<proteinExistence type="predicted"/>
<reference evidence="1" key="1">
    <citation type="submission" date="2022-06" db="EMBL/GenBank/DDBJ databases">
        <title>Phylogenomic reconstructions and comparative analyses of Kickxellomycotina fungi.</title>
        <authorList>
            <person name="Reynolds N.K."/>
            <person name="Stajich J.E."/>
            <person name="Barry K."/>
            <person name="Grigoriev I.V."/>
            <person name="Crous P."/>
            <person name="Smith M.E."/>
        </authorList>
    </citation>
    <scope>NUCLEOTIDE SEQUENCE</scope>
    <source>
        <strain evidence="1">RSA 2271</strain>
    </source>
</reference>
<dbReference type="Proteomes" id="UP001145114">
    <property type="component" value="Unassembled WGS sequence"/>
</dbReference>
<gene>
    <name evidence="1" type="ORF">EV182_004730</name>
</gene>
<name>A0ACC1HHA0_9FUNG</name>
<feature type="non-terminal residue" evidence="1">
    <location>
        <position position="616"/>
    </location>
</feature>
<evidence type="ECO:0000313" key="1">
    <source>
        <dbReference type="EMBL" id="KAJ1673699.1"/>
    </source>
</evidence>
<comment type="caution">
    <text evidence="1">The sequence shown here is derived from an EMBL/GenBank/DDBJ whole genome shotgun (WGS) entry which is preliminary data.</text>
</comment>
<keyword evidence="2" id="KW-1185">Reference proteome</keyword>
<sequence>MNNGDEGPARAPSSPPLRGNNDHQPSPANAAASLGNNPGDRVSTSSISAASSRTQGSPNHHHPAPAGHTASDIDDEKQLDEVDRIPEDLLRPAVKAASSPSLTASIHDKNKKKKKKGGFLAKLTGDAIIEEHAEEKEKKDSAVKVDILAIPPVPLFSLYRFMGKFDAILIFFGTISAVIVGVATPVMTIVFSNLMNDFNEYSRLRYILGDIDAANHTLSHSSRKYCLYFTIIGIIMWVCGYIMHAAWTITSEHQGFRIRNRYYESILRQDIGWFDTISTGDLTTRISGDVNMIQEAIGDKVGFTIQFLATFFSAFIIAFVRGWKLAFVMCAILPFLVATAGIMGRIIARWMTMGQDFYAEAGAVADEVLSSIRTVMAFNSQERELKRYEKKIHTAYIFGRNKGLVLGIGVGFIMFFIYGFYALGFWFGSTRIVAGEYDMAEVLNVFMALLIGSFTLGSVAPNLSIISSGRGAAARIFSIIERKSPIDAVDQTSGKIIDRLEGDIEFRDVHFRYPSRPDVKILHGFNLKVKPGQKIALVGESGCGKSTTVGLVERFYDPEAGEILIDGVNVKDYNVRSLRQNIGIVTQEPVLFSTSIYQNIVWGAVDPENNPPTKDE</sequence>
<accession>A0ACC1HHA0</accession>
<evidence type="ECO:0000313" key="2">
    <source>
        <dbReference type="Proteomes" id="UP001145114"/>
    </source>
</evidence>
<protein>
    <submittedName>
        <fullName evidence="1">Uncharacterized protein</fullName>
    </submittedName>
</protein>